<comment type="PTM">
    <text evidence="10">Cleaved by prepilin peptidase.</text>
</comment>
<dbReference type="GO" id="GO:0015628">
    <property type="term" value="P:protein secretion by the type II secretion system"/>
    <property type="evidence" value="ECO:0007669"/>
    <property type="project" value="UniProtKB-UniRule"/>
</dbReference>
<evidence type="ECO:0000256" key="5">
    <source>
        <dbReference type="ARBA" id="ARBA00022481"/>
    </source>
</evidence>
<dbReference type="Proteomes" id="UP000040841">
    <property type="component" value="Unassembled WGS sequence"/>
</dbReference>
<evidence type="ECO:0000313" key="12">
    <source>
        <dbReference type="EMBL" id="CNH90763.1"/>
    </source>
</evidence>
<evidence type="ECO:0000256" key="6">
    <source>
        <dbReference type="ARBA" id="ARBA00022519"/>
    </source>
</evidence>
<evidence type="ECO:0000256" key="1">
    <source>
        <dbReference type="ARBA" id="ARBA00003161"/>
    </source>
</evidence>
<reference evidence="12 13" key="1">
    <citation type="submission" date="2015-03" db="EMBL/GenBank/DDBJ databases">
        <authorList>
            <consortium name="Pathogen Informatics"/>
            <person name="Murphy D."/>
        </authorList>
    </citation>
    <scope>NUCLEOTIDE SEQUENCE [LARGE SCALE GENOMIC DNA]</scope>
    <source>
        <strain evidence="12 13">FE82747</strain>
    </source>
</reference>
<keyword evidence="4" id="KW-1003">Cell membrane</keyword>
<comment type="subunit">
    <text evidence="10">Type II secretion is composed of four main components: the outer membrane complex, the inner membrane complex, the cytoplasmic secretion ATPase and the periplasm-spanning pseudopilus.</text>
</comment>
<evidence type="ECO:0000256" key="9">
    <source>
        <dbReference type="ARBA" id="ARBA00023136"/>
    </source>
</evidence>
<keyword evidence="8" id="KW-1133">Transmembrane helix</keyword>
<dbReference type="RefSeq" id="WP_049646577.1">
    <property type="nucleotide sequence ID" value="NZ_CABHYS010000014.1"/>
</dbReference>
<dbReference type="InterPro" id="IPR010052">
    <property type="entry name" value="T2SS_protein-GspI"/>
</dbReference>
<dbReference type="AlphaFoldDB" id="A0AA36PF49"/>
<dbReference type="PANTHER" id="PTHR38779:SF2">
    <property type="entry name" value="TYPE II SECRETION SYSTEM PROTEIN I-RELATED"/>
    <property type="match status" value="1"/>
</dbReference>
<comment type="caution">
    <text evidence="12">The sequence shown here is derived from an EMBL/GenBank/DDBJ whole genome shotgun (WGS) entry which is preliminary data.</text>
</comment>
<evidence type="ECO:0000256" key="4">
    <source>
        <dbReference type="ARBA" id="ARBA00022475"/>
    </source>
</evidence>
<sequence>MNCRGMTLLEVLVALAVLALAGLAAIKSTGEQVSNLSHLEKKQFAAWVAENQLVRLRLQNVWPQERWHEGQSLMAETTWHWRWRGVATTDAQLRALEIEVSLDDRHTAPLSTLRSYQVKS</sequence>
<dbReference type="NCBIfam" id="TIGR02532">
    <property type="entry name" value="IV_pilin_GFxxxE"/>
    <property type="match status" value="1"/>
</dbReference>
<name>A0AA36PF49_YERMO</name>
<dbReference type="Gene3D" id="3.30.1300.30">
    <property type="entry name" value="GSPII I/J protein-like"/>
    <property type="match status" value="1"/>
</dbReference>
<gene>
    <name evidence="12" type="primary">yst1I</name>
    <name evidence="12" type="ORF">ERS008502_01707</name>
</gene>
<feature type="domain" description="Type II secretion system protein GspI C-terminal" evidence="11">
    <location>
        <begin position="39"/>
        <end position="117"/>
    </location>
</feature>
<dbReference type="InterPro" id="IPR012902">
    <property type="entry name" value="N_methyl_site"/>
</dbReference>
<evidence type="ECO:0000256" key="7">
    <source>
        <dbReference type="ARBA" id="ARBA00022692"/>
    </source>
</evidence>
<dbReference type="NCBIfam" id="TIGR01707">
    <property type="entry name" value="gspI"/>
    <property type="match status" value="1"/>
</dbReference>
<keyword evidence="9" id="KW-0472">Membrane</keyword>
<keyword evidence="5 10" id="KW-0488">Methylation</keyword>
<organism evidence="12 13">
    <name type="scientific">Yersinia mollaretii</name>
    <dbReference type="NCBI Taxonomy" id="33060"/>
    <lineage>
        <taxon>Bacteria</taxon>
        <taxon>Pseudomonadati</taxon>
        <taxon>Pseudomonadota</taxon>
        <taxon>Gammaproteobacteria</taxon>
        <taxon>Enterobacterales</taxon>
        <taxon>Yersiniaceae</taxon>
        <taxon>Yersinia</taxon>
    </lineage>
</organism>
<dbReference type="Pfam" id="PF07963">
    <property type="entry name" value="N_methyl"/>
    <property type="match status" value="1"/>
</dbReference>
<protein>
    <recommendedName>
        <fullName evidence="10">Type II secretion system protein I</fullName>
        <shortName evidence="10">T2SS minor pseudopilin I</shortName>
    </recommendedName>
</protein>
<accession>A0AA36PF49</accession>
<evidence type="ECO:0000256" key="10">
    <source>
        <dbReference type="RuleBase" id="RU368030"/>
    </source>
</evidence>
<evidence type="ECO:0000256" key="8">
    <source>
        <dbReference type="ARBA" id="ARBA00022989"/>
    </source>
</evidence>
<keyword evidence="7" id="KW-0812">Transmembrane</keyword>
<evidence type="ECO:0000256" key="3">
    <source>
        <dbReference type="ARBA" id="ARBA00008358"/>
    </source>
</evidence>
<dbReference type="GO" id="GO:0015627">
    <property type="term" value="C:type II protein secretion system complex"/>
    <property type="evidence" value="ECO:0007669"/>
    <property type="project" value="UniProtKB-UniRule"/>
</dbReference>
<dbReference type="InterPro" id="IPR003413">
    <property type="entry name" value="T2SS_GspI_C"/>
</dbReference>
<dbReference type="EMBL" id="CQBM01000002">
    <property type="protein sequence ID" value="CNH90763.1"/>
    <property type="molecule type" value="Genomic_DNA"/>
</dbReference>
<dbReference type="InterPro" id="IPR045584">
    <property type="entry name" value="Pilin-like"/>
</dbReference>
<dbReference type="SUPFAM" id="SSF54523">
    <property type="entry name" value="Pili subunits"/>
    <property type="match status" value="1"/>
</dbReference>
<comment type="similarity">
    <text evidence="3 10">Belongs to the GSP I family.</text>
</comment>
<evidence type="ECO:0000259" key="11">
    <source>
        <dbReference type="Pfam" id="PF02501"/>
    </source>
</evidence>
<dbReference type="PROSITE" id="PS00409">
    <property type="entry name" value="PROKAR_NTER_METHYL"/>
    <property type="match status" value="1"/>
</dbReference>
<evidence type="ECO:0000256" key="2">
    <source>
        <dbReference type="ARBA" id="ARBA00004377"/>
    </source>
</evidence>
<comment type="function">
    <text evidence="1">Component of the type II secretion system required for the energy-dependent secretion of extracellular factors such as proteases and toxins from the periplasm. Part of the pseudopilus tip complex that is critical for the recognition and binding of secretion substrates.</text>
</comment>
<evidence type="ECO:0000313" key="13">
    <source>
        <dbReference type="Proteomes" id="UP000040841"/>
    </source>
</evidence>
<proteinExistence type="inferred from homology"/>
<dbReference type="GO" id="GO:0005886">
    <property type="term" value="C:plasma membrane"/>
    <property type="evidence" value="ECO:0007669"/>
    <property type="project" value="UniProtKB-SubCell"/>
</dbReference>
<dbReference type="PANTHER" id="PTHR38779">
    <property type="entry name" value="TYPE II SECRETION SYSTEM PROTEIN I-RELATED"/>
    <property type="match status" value="1"/>
</dbReference>
<keyword evidence="6 10" id="KW-0997">Cell inner membrane</keyword>
<comment type="subcellular location">
    <subcellularLocation>
        <location evidence="2 10">Cell inner membrane</location>
        <topology evidence="2 10">Single-pass membrane protein</topology>
    </subcellularLocation>
</comment>
<dbReference type="Pfam" id="PF02501">
    <property type="entry name" value="T2SSI"/>
    <property type="match status" value="1"/>
</dbReference>